<comment type="caution">
    <text evidence="9">The sequence shown here is derived from an EMBL/GenBank/DDBJ whole genome shotgun (WGS) entry which is preliminary data.</text>
</comment>
<keyword evidence="4 7" id="KW-0812">Transmembrane</keyword>
<feature type="transmembrane region" description="Helical" evidence="7">
    <location>
        <begin position="266"/>
        <end position="284"/>
    </location>
</feature>
<dbReference type="RefSeq" id="WP_006316894.1">
    <property type="nucleotide sequence ID" value="NZ_ARZA01000267.1"/>
</dbReference>
<feature type="domain" description="ABC3 transporter permease C-terminal" evidence="8">
    <location>
        <begin position="655"/>
        <end position="768"/>
    </location>
</feature>
<feature type="transmembrane region" description="Helical" evidence="7">
    <location>
        <begin position="432"/>
        <end position="451"/>
    </location>
</feature>
<sequence>MKKLDLRLLRSIKNSKGQFIAITVLVMVGLIVYTALSMAAVNLEDTINYYYDITNFSDIYVEVVKIQETALEKVKHINGVDIVEGRIVHDVPLKIEDGEEKANIRIISLPEDNDINIVYKIEGSDIENKSKDTLLLQQFANARDITIGGTIRPQIQGKVYNLNVKGIVASSEYIYLMENEQNLLPMPEKFGVAYVSEEFARQSFGYKDSYNEVLIKVKENWDVEKVKKEVEEELDKYGVKRIYTKDEQLSDRIISEEIDGVKKSSSSMPIIFLGVAAVIIAAMLSRMVRNDRTSIGVLKALGYSDKNIILHYTKYSLIIGFVGSLLGIIIGTILSGYIAELYTHFFNIPMLKFKFYYVYTITGIILTVIFCIAAGMWGARKIMKIHPAESMRPEPPKSGGRIFLDRLGILWKRLSFSWKMVLRNIFRNKKRFIFITLGIAMTYAITLLPVVTKDSFTEIFSSHYGGFQKMDYNINFDRPLNVRVVKDLKHIVEVEEIEPKIEYPFELVYGTKEKVVNIIGVPKDTEFYSFINLEGQPIRLPNEGIILSESIARYLGVNKGDKIKIESYIPNKDDMFIEVKDVIKQSLGLNGYMNISYMQNKLTDKEMATGVYLDSSDDVKNKLEDIKYISSVQSLEDMSKIFEQFLQLTIFSIGVMLIFSGVLGFVIVYNSTIMSISERRLEFSSLRVMGFSKTEIFNMITKENIVMTILGVVFGIPLGRYMLEALEEMFSTELYVLEMNASISTYIITMLVTTIFVLLAQFATYKKIDRLDFIEALKTRIS</sequence>
<evidence type="ECO:0000256" key="1">
    <source>
        <dbReference type="ARBA" id="ARBA00004651"/>
    </source>
</evidence>
<feature type="transmembrane region" description="Helical" evidence="7">
    <location>
        <begin position="743"/>
        <end position="763"/>
    </location>
</feature>
<feature type="transmembrane region" description="Helical" evidence="7">
    <location>
        <begin position="20"/>
        <end position="41"/>
    </location>
</feature>
<gene>
    <name evidence="9" type="ORF">L21TH_2405</name>
</gene>
<evidence type="ECO:0000259" key="8">
    <source>
        <dbReference type="Pfam" id="PF02687"/>
    </source>
</evidence>
<feature type="transmembrane region" description="Helical" evidence="7">
    <location>
        <begin position="705"/>
        <end position="723"/>
    </location>
</feature>
<dbReference type="PATRIC" id="fig|1304284.3.peg.2359"/>
<keyword evidence="6 7" id="KW-0472">Membrane</keyword>
<evidence type="ECO:0000256" key="7">
    <source>
        <dbReference type="SAM" id="Phobius"/>
    </source>
</evidence>
<protein>
    <submittedName>
        <fullName evidence="9">ABC-type antimicrobial peptide transport system, permease component</fullName>
    </submittedName>
</protein>
<evidence type="ECO:0000256" key="6">
    <source>
        <dbReference type="ARBA" id="ARBA00023136"/>
    </source>
</evidence>
<evidence type="ECO:0000256" key="4">
    <source>
        <dbReference type="ARBA" id="ARBA00022692"/>
    </source>
</evidence>
<dbReference type="Pfam" id="PF02687">
    <property type="entry name" value="FtsX"/>
    <property type="match status" value="2"/>
</dbReference>
<reference evidence="9 10" key="1">
    <citation type="journal article" date="2015" name="Geomicrobiol. J.">
        <title>Caldisalinibacter kiritimatiensis gen. nov., sp. nov., a moderately thermohalophilic thiosulfate-reducing bacterium from a hypersaline microbial mat.</title>
        <authorList>
            <person name="Ben Hania W."/>
            <person name="Joseph M."/>
            <person name="Fiebig A."/>
            <person name="Bunk B."/>
            <person name="Klenk H.-P."/>
            <person name="Fardeau M.-L."/>
            <person name="Spring S."/>
        </authorList>
    </citation>
    <scope>NUCLEOTIDE SEQUENCE [LARGE SCALE GENOMIC DNA]</scope>
    <source>
        <strain evidence="9 10">L21-TH-D2</strain>
    </source>
</reference>
<feature type="transmembrane region" description="Helical" evidence="7">
    <location>
        <begin position="356"/>
        <end position="377"/>
    </location>
</feature>
<feature type="domain" description="ABC3 transporter permease C-terminal" evidence="8">
    <location>
        <begin position="267"/>
        <end position="387"/>
    </location>
</feature>
<organism evidence="9 10">
    <name type="scientific">Caldisalinibacter kiritimatiensis</name>
    <dbReference type="NCBI Taxonomy" id="1304284"/>
    <lineage>
        <taxon>Bacteria</taxon>
        <taxon>Bacillati</taxon>
        <taxon>Bacillota</taxon>
        <taxon>Tissierellia</taxon>
        <taxon>Tissierellales</taxon>
        <taxon>Thermohalobacteraceae</taxon>
        <taxon>Caldisalinibacter</taxon>
    </lineage>
</organism>
<dbReference type="InterPro" id="IPR003838">
    <property type="entry name" value="ABC3_permease_C"/>
</dbReference>
<evidence type="ECO:0000256" key="3">
    <source>
        <dbReference type="ARBA" id="ARBA00022475"/>
    </source>
</evidence>
<evidence type="ECO:0000313" key="9">
    <source>
        <dbReference type="EMBL" id="EOC99570.1"/>
    </source>
</evidence>
<accession>R1CLK5</accession>
<comment type="similarity">
    <text evidence="2">Belongs to the ABC-4 integral membrane protein family. LolC/E subfamily.</text>
</comment>
<name>R1CLK5_9FIRM</name>
<keyword evidence="5 7" id="KW-1133">Transmembrane helix</keyword>
<dbReference type="PANTHER" id="PTHR30489:SF0">
    <property type="entry name" value="LIPOPROTEIN-RELEASING SYSTEM TRANSMEMBRANE PROTEIN LOLE"/>
    <property type="match status" value="1"/>
</dbReference>
<keyword evidence="3" id="KW-1003">Cell membrane</keyword>
<evidence type="ECO:0000256" key="2">
    <source>
        <dbReference type="ARBA" id="ARBA00005236"/>
    </source>
</evidence>
<comment type="subcellular location">
    <subcellularLocation>
        <location evidence="1">Cell membrane</location>
        <topology evidence="1">Multi-pass membrane protein</topology>
    </subcellularLocation>
</comment>
<dbReference type="GO" id="GO:0044874">
    <property type="term" value="P:lipoprotein localization to outer membrane"/>
    <property type="evidence" value="ECO:0007669"/>
    <property type="project" value="TreeGrafter"/>
</dbReference>
<dbReference type="Proteomes" id="UP000013378">
    <property type="component" value="Unassembled WGS sequence"/>
</dbReference>
<evidence type="ECO:0000256" key="5">
    <source>
        <dbReference type="ARBA" id="ARBA00022989"/>
    </source>
</evidence>
<dbReference type="GO" id="GO:0098797">
    <property type="term" value="C:plasma membrane protein complex"/>
    <property type="evidence" value="ECO:0007669"/>
    <property type="project" value="TreeGrafter"/>
</dbReference>
<proteinExistence type="inferred from homology"/>
<keyword evidence="10" id="KW-1185">Reference proteome</keyword>
<dbReference type="AlphaFoldDB" id="R1CLK5"/>
<dbReference type="InterPro" id="IPR051447">
    <property type="entry name" value="Lipoprotein-release_system"/>
</dbReference>
<dbReference type="eggNOG" id="COG0577">
    <property type="taxonomic scope" value="Bacteria"/>
</dbReference>
<dbReference type="STRING" id="1304284.L21TH_2405"/>
<dbReference type="OrthoDB" id="5137249at2"/>
<feature type="transmembrane region" description="Helical" evidence="7">
    <location>
        <begin position="645"/>
        <end position="669"/>
    </location>
</feature>
<dbReference type="EMBL" id="ARZA01000267">
    <property type="protein sequence ID" value="EOC99570.1"/>
    <property type="molecule type" value="Genomic_DNA"/>
</dbReference>
<evidence type="ECO:0000313" key="10">
    <source>
        <dbReference type="Proteomes" id="UP000013378"/>
    </source>
</evidence>
<feature type="transmembrane region" description="Helical" evidence="7">
    <location>
        <begin position="315"/>
        <end position="336"/>
    </location>
</feature>
<dbReference type="PANTHER" id="PTHR30489">
    <property type="entry name" value="LIPOPROTEIN-RELEASING SYSTEM TRANSMEMBRANE PROTEIN LOLE"/>
    <property type="match status" value="1"/>
</dbReference>